<dbReference type="AlphaFoldDB" id="A0A167B062"/>
<evidence type="ECO:0000313" key="2">
    <source>
        <dbReference type="EMBL" id="KZN46007.1"/>
    </source>
</evidence>
<evidence type="ECO:0000313" key="3">
    <source>
        <dbReference type="Proteomes" id="UP000076587"/>
    </source>
</evidence>
<evidence type="ECO:0000256" key="1">
    <source>
        <dbReference type="SAM" id="MobiDB-lite"/>
    </source>
</evidence>
<organism evidence="2 3">
    <name type="scientific">Pseudoalteromonas luteoviolacea NCIMB 1942</name>
    <dbReference type="NCBI Taxonomy" id="1365253"/>
    <lineage>
        <taxon>Bacteria</taxon>
        <taxon>Pseudomonadati</taxon>
        <taxon>Pseudomonadota</taxon>
        <taxon>Gammaproteobacteria</taxon>
        <taxon>Alteromonadales</taxon>
        <taxon>Pseudoalteromonadaceae</taxon>
        <taxon>Pseudoalteromonas</taxon>
    </lineage>
</organism>
<sequence length="116" mass="12624">MEEMSKEDINALAGYGVSTAADFIESMCDAPVTIDNETREVIAEKAAPVVAKYCKGGQMPAWFARFQEEIELGIVLASVGFSMYKQIKLHERTESKAEPNKAKSSDGYVKVAANGN</sequence>
<name>A0A167B062_9GAMM</name>
<reference evidence="2 3" key="1">
    <citation type="submission" date="2013-07" db="EMBL/GenBank/DDBJ databases">
        <title>Comparative Genomic and Metabolomic Analysis of Twelve Strains of Pseudoalteromonas luteoviolacea.</title>
        <authorList>
            <person name="Vynne N.G."/>
            <person name="Mansson M."/>
            <person name="Gram L."/>
        </authorList>
    </citation>
    <scope>NUCLEOTIDE SEQUENCE [LARGE SCALE GENOMIC DNA]</scope>
    <source>
        <strain evidence="2 3">NCIMB 1942</strain>
    </source>
</reference>
<feature type="region of interest" description="Disordered" evidence="1">
    <location>
        <begin position="92"/>
        <end position="116"/>
    </location>
</feature>
<protein>
    <submittedName>
        <fullName evidence="2">Uncharacterized protein</fullName>
    </submittedName>
</protein>
<gene>
    <name evidence="2" type="ORF">N482_13105</name>
</gene>
<dbReference type="PATRIC" id="fig|1365253.3.peg.3198"/>
<dbReference type="EMBL" id="AUXT01000173">
    <property type="protein sequence ID" value="KZN46007.1"/>
    <property type="molecule type" value="Genomic_DNA"/>
</dbReference>
<comment type="caution">
    <text evidence="2">The sequence shown here is derived from an EMBL/GenBank/DDBJ whole genome shotgun (WGS) entry which is preliminary data.</text>
</comment>
<accession>A0A167B062</accession>
<feature type="compositionally biased region" description="Basic and acidic residues" evidence="1">
    <location>
        <begin position="92"/>
        <end position="104"/>
    </location>
</feature>
<dbReference type="Proteomes" id="UP000076587">
    <property type="component" value="Unassembled WGS sequence"/>
</dbReference>
<proteinExistence type="predicted"/>